<gene>
    <name evidence="2" type="ORF">R3P38DRAFT_2903957</name>
</gene>
<proteinExistence type="predicted"/>
<dbReference type="Pfam" id="PF00240">
    <property type="entry name" value="ubiquitin"/>
    <property type="match status" value="1"/>
</dbReference>
<dbReference type="EMBL" id="JAWWNJ010000017">
    <property type="protein sequence ID" value="KAK7038015.1"/>
    <property type="molecule type" value="Genomic_DNA"/>
</dbReference>
<dbReference type="FunFam" id="3.10.20.90:FF:000160">
    <property type="entry name" value="Polyubiquitin-C"/>
    <property type="match status" value="1"/>
</dbReference>
<evidence type="ECO:0000313" key="2">
    <source>
        <dbReference type="EMBL" id="KAK7038015.1"/>
    </source>
</evidence>
<evidence type="ECO:0000313" key="3">
    <source>
        <dbReference type="Proteomes" id="UP001362999"/>
    </source>
</evidence>
<reference evidence="2 3" key="1">
    <citation type="journal article" date="2024" name="J Genomics">
        <title>Draft genome sequencing and assembly of Favolaschia claudopus CIRM-BRFM 2984 isolated from oak limbs.</title>
        <authorList>
            <person name="Navarro D."/>
            <person name="Drula E."/>
            <person name="Chaduli D."/>
            <person name="Cazenave R."/>
            <person name="Ahrendt S."/>
            <person name="Wang J."/>
            <person name="Lipzen A."/>
            <person name="Daum C."/>
            <person name="Barry K."/>
            <person name="Grigoriev I.V."/>
            <person name="Favel A."/>
            <person name="Rosso M.N."/>
            <person name="Martin F."/>
        </authorList>
    </citation>
    <scope>NUCLEOTIDE SEQUENCE [LARGE SCALE GENOMIC DNA]</scope>
    <source>
        <strain evidence="2 3">CIRM-BRFM 2984</strain>
    </source>
</reference>
<keyword evidence="3" id="KW-1185">Reference proteome</keyword>
<name>A0AAW0CFR5_9AGAR</name>
<dbReference type="SUPFAM" id="SSF54236">
    <property type="entry name" value="Ubiquitin-like"/>
    <property type="match status" value="1"/>
</dbReference>
<dbReference type="InterPro" id="IPR029071">
    <property type="entry name" value="Ubiquitin-like_domsf"/>
</dbReference>
<dbReference type="SMART" id="SM00213">
    <property type="entry name" value="UBQ"/>
    <property type="match status" value="1"/>
</dbReference>
<sequence length="665" mass="73073">MSSSTVSTTVFVSRGTPNGVVRTTIKASLPLDTPFEDLVPVIQPLVDANSLLGLAAYLPSPLRRRSLKSDLAEYRIQPGDCTSCLTLNVTTGRSTYEGTLNINVDEPLVQYYKNYRRHHGFSATNKTSSQSSVETTTKKAWDDKKNIEVEWNTSTISVGPAKFNFNRTLRVPDNAKTYSLPPGLGTFPVVKAQDHSSSLPGHIKKRGGYIMPLFQREALWVSIQAGHCAIKVSVGGINAITGGKRNNPPPKGGQDYVVGGKQPWLDGIATEPGVVRQFVAMKLGHGYTIEEQLSDTMNGGIQIDVYPSLVGKVKFQRDDSQKSELALDKTPQQLGMKPQTRIRMIAYFTISTLRDMVKYVTKEPVLHLFHGIPPSVIYIKTLTGKTVEILYDSCMTIDELKKELNAKEHIRPDQQRLIFAGKQLDDGRTLIDYNIHKESTIHLVMRLRGGGHLPLEGGRMGIAAGGKITQKIYEDSYAPAVYDEDNAHRVFIHTVSTAAWEVITGVVCPITPITPGLYKAYDYPWFSLFDEHLSTVHQQGAFSALSSIAKLDNALPSYSLIDPQAPPDCVRHSRTKATCVARPCGHTVCSGCFGESVMAGTCVVCKQRVVKFVGFAKPVPSVKRGGGSEGTWWESEAQIEGVVRGSNDVITLLLEEDKVSRLYGM</sequence>
<dbReference type="InterPro" id="IPR000626">
    <property type="entry name" value="Ubiquitin-like_dom"/>
</dbReference>
<dbReference type="AlphaFoldDB" id="A0AAW0CFR5"/>
<feature type="domain" description="Ubiquitin-like" evidence="1">
    <location>
        <begin position="377"/>
        <end position="450"/>
    </location>
</feature>
<dbReference type="Proteomes" id="UP001362999">
    <property type="component" value="Unassembled WGS sequence"/>
</dbReference>
<accession>A0AAW0CFR5</accession>
<dbReference type="PANTHER" id="PTHR10666">
    <property type="entry name" value="UBIQUITIN"/>
    <property type="match status" value="1"/>
</dbReference>
<protein>
    <submittedName>
        <fullName evidence="2">Ubiquitin-like domain-containing protein</fullName>
    </submittedName>
</protein>
<dbReference type="PRINTS" id="PR00348">
    <property type="entry name" value="UBIQUITIN"/>
</dbReference>
<dbReference type="InterPro" id="IPR019956">
    <property type="entry name" value="Ubiquitin_dom"/>
</dbReference>
<comment type="caution">
    <text evidence="2">The sequence shown here is derived from an EMBL/GenBank/DDBJ whole genome shotgun (WGS) entry which is preliminary data.</text>
</comment>
<dbReference type="InterPro" id="IPR050158">
    <property type="entry name" value="Ubiquitin_ubiquitin-like"/>
</dbReference>
<dbReference type="Gene3D" id="3.10.20.90">
    <property type="entry name" value="Phosphatidylinositol 3-kinase Catalytic Subunit, Chain A, domain 1"/>
    <property type="match status" value="1"/>
</dbReference>
<organism evidence="2 3">
    <name type="scientific">Favolaschia claudopus</name>
    <dbReference type="NCBI Taxonomy" id="2862362"/>
    <lineage>
        <taxon>Eukaryota</taxon>
        <taxon>Fungi</taxon>
        <taxon>Dikarya</taxon>
        <taxon>Basidiomycota</taxon>
        <taxon>Agaricomycotina</taxon>
        <taxon>Agaricomycetes</taxon>
        <taxon>Agaricomycetidae</taxon>
        <taxon>Agaricales</taxon>
        <taxon>Marasmiineae</taxon>
        <taxon>Mycenaceae</taxon>
        <taxon>Favolaschia</taxon>
    </lineage>
</organism>
<evidence type="ECO:0000259" key="1">
    <source>
        <dbReference type="PROSITE" id="PS50053"/>
    </source>
</evidence>
<dbReference type="PROSITE" id="PS50053">
    <property type="entry name" value="UBIQUITIN_2"/>
    <property type="match status" value="1"/>
</dbReference>